<dbReference type="Pfam" id="PF13365">
    <property type="entry name" value="Trypsin_2"/>
    <property type="match status" value="1"/>
</dbReference>
<dbReference type="InterPro" id="IPR046449">
    <property type="entry name" value="DEGP_PDZ_sf"/>
</dbReference>
<dbReference type="GO" id="GO:0006508">
    <property type="term" value="P:proteolysis"/>
    <property type="evidence" value="ECO:0007669"/>
    <property type="project" value="InterPro"/>
</dbReference>
<reference evidence="4" key="1">
    <citation type="submission" date="2018-11" db="EMBL/GenBank/DDBJ databases">
        <title>A distinct lineage of giant viruses engineers rhodopsin photosystems in predatory marine eukaryotes.</title>
        <authorList>
            <person name="Needham D.M."/>
            <person name="Yoshizawa S."/>
            <person name="Hosaka T."/>
            <person name="Poirier C."/>
            <person name="Choi C.-J."/>
            <person name="Hehenberger E."/>
            <person name="Irwin N.A.T."/>
            <person name="Wilken S."/>
            <person name="Yung C.-M."/>
            <person name="Bachy C."/>
            <person name="Kurihara R."/>
            <person name="Nakajima Y."/>
            <person name="Kojima K."/>
            <person name="Kimura-Someya T."/>
            <person name="Leonard G."/>
            <person name="Malmstrom R.R."/>
            <person name="Mende D."/>
            <person name="Olson D.K."/>
            <person name="Sudo Y."/>
            <person name="Sudek S."/>
            <person name="Richards T.A."/>
            <person name="DeLong E.F."/>
            <person name="Keeling P.J."/>
            <person name="Santoro A.E."/>
            <person name="Shirouzu M."/>
            <person name="Iwasaki W."/>
            <person name="Worden A.Z."/>
        </authorList>
    </citation>
    <scope>NUCLEOTIDE SEQUENCE</scope>
</reference>
<dbReference type="Gene3D" id="2.30.42.10">
    <property type="match status" value="1"/>
</dbReference>
<feature type="compositionally biased region" description="Low complexity" evidence="2">
    <location>
        <begin position="500"/>
        <end position="511"/>
    </location>
</feature>
<evidence type="ECO:0000256" key="1">
    <source>
        <dbReference type="ARBA" id="ARBA00022801"/>
    </source>
</evidence>
<dbReference type="InterPro" id="IPR001478">
    <property type="entry name" value="PDZ"/>
</dbReference>
<gene>
    <name evidence="4" type="ORF">7_43</name>
</gene>
<dbReference type="PANTHER" id="PTHR45980:SF9">
    <property type="entry name" value="PROTEASE DO-LIKE 10, MITOCHONDRIAL-RELATED"/>
    <property type="match status" value="1"/>
</dbReference>
<dbReference type="SUPFAM" id="SSF50156">
    <property type="entry name" value="PDZ domain-like"/>
    <property type="match status" value="1"/>
</dbReference>
<evidence type="ECO:0000256" key="2">
    <source>
        <dbReference type="SAM" id="MobiDB-lite"/>
    </source>
</evidence>
<dbReference type="EMBL" id="MK250091">
    <property type="protein sequence ID" value="QDY52395.1"/>
    <property type="molecule type" value="Genomic_DNA"/>
</dbReference>
<dbReference type="PRINTS" id="PR00834">
    <property type="entry name" value="PROTEASES2C"/>
</dbReference>
<accession>A0A5B8IIH4</accession>
<name>A0A5B8IIH4_9VIRU</name>
<feature type="compositionally biased region" description="Basic residues" evidence="2">
    <location>
        <begin position="480"/>
        <end position="499"/>
    </location>
</feature>
<evidence type="ECO:0000313" key="4">
    <source>
        <dbReference type="EMBL" id="QDY52395.1"/>
    </source>
</evidence>
<dbReference type="Gene3D" id="3.20.190.20">
    <property type="match status" value="1"/>
</dbReference>
<protein>
    <recommendedName>
        <fullName evidence="3">PDZ domain-containing protein</fullName>
    </recommendedName>
</protein>
<dbReference type="InterPro" id="IPR009003">
    <property type="entry name" value="Peptidase_S1_PA"/>
</dbReference>
<sequence length="511" mass="59041">MNTQSLSQKTVKILSQKIGVDWLHPYKNSTTGKSIGTGFFINDKGYILTCSHVVEQAKKVFITIPNYGKDKIEVEIVGLCPDLDIALLKTIDYKNKDYYELHDKNEIYDIKPGCDVYAVGFPLGQDNIKYTKGIISGRQYTLIQTDTPINPGNSGGPLLLDNKVIGINTSGILFANNVGYATPISYYYLIQELLHQKNIKMIKRPFLGLSYQNTNKALLDIKTCNCDTGIYVKNVYKGSPISKCGIKNGDIICSINGIKVDNFGLFEKKWFNEKMILSDILRMVKNNEKIEIEFWRGKKLMKKHFKYTNFDLIINKKYELYEKEKIDYEIFGGFIVMEMTNNHLDKIMRSLNLSDSSKINVRINNIIKYLDNENKTEKKLIITHVFPNSNISNLEVIREFDIIEEVNGKKCKTLNEYRKAAKKTIKIKNKNYIEIITEVNKRIVLLISDLLDEEVLFSETYKYNLSDLYKFFKKNIKIKKTNKKSKNNKPKSKMSKKKINNNSNNNINQKR</sequence>
<dbReference type="InterPro" id="IPR043504">
    <property type="entry name" value="Peptidase_S1_PA_chymotrypsin"/>
</dbReference>
<organism evidence="4">
    <name type="scientific">Mimiviridae sp. ChoanoV1</name>
    <dbReference type="NCBI Taxonomy" id="2596887"/>
    <lineage>
        <taxon>Viruses</taxon>
        <taxon>Varidnaviria</taxon>
        <taxon>Bamfordvirae</taxon>
        <taxon>Nucleocytoviricota</taxon>
        <taxon>Megaviricetes</taxon>
        <taxon>Imitervirales</taxon>
        <taxon>Schizomimiviridae</taxon>
    </lineage>
</organism>
<dbReference type="GO" id="GO:0004252">
    <property type="term" value="F:serine-type endopeptidase activity"/>
    <property type="evidence" value="ECO:0007669"/>
    <property type="project" value="InterPro"/>
</dbReference>
<keyword evidence="1" id="KW-0378">Hydrolase</keyword>
<proteinExistence type="predicted"/>
<dbReference type="SMART" id="SM00228">
    <property type="entry name" value="PDZ"/>
    <property type="match status" value="2"/>
</dbReference>
<evidence type="ECO:0000259" key="3">
    <source>
        <dbReference type="PROSITE" id="PS50106"/>
    </source>
</evidence>
<dbReference type="PROSITE" id="PS50106">
    <property type="entry name" value="PDZ"/>
    <property type="match status" value="1"/>
</dbReference>
<feature type="region of interest" description="Disordered" evidence="2">
    <location>
        <begin position="480"/>
        <end position="511"/>
    </location>
</feature>
<dbReference type="InterPro" id="IPR001940">
    <property type="entry name" value="Peptidase_S1C"/>
</dbReference>
<dbReference type="Gene3D" id="2.40.10.10">
    <property type="entry name" value="Trypsin-like serine proteases"/>
    <property type="match status" value="2"/>
</dbReference>
<feature type="domain" description="PDZ" evidence="3">
    <location>
        <begin position="192"/>
        <end position="262"/>
    </location>
</feature>
<dbReference type="PANTHER" id="PTHR45980">
    <property type="match status" value="1"/>
</dbReference>
<dbReference type="Pfam" id="PF00595">
    <property type="entry name" value="PDZ"/>
    <property type="match status" value="1"/>
</dbReference>
<dbReference type="InterPro" id="IPR036034">
    <property type="entry name" value="PDZ_sf"/>
</dbReference>
<dbReference type="SUPFAM" id="SSF50494">
    <property type="entry name" value="Trypsin-like serine proteases"/>
    <property type="match status" value="1"/>
</dbReference>